<organism evidence="5 6">
    <name type="scientific">Cichlidogyrus casuarinus</name>
    <dbReference type="NCBI Taxonomy" id="1844966"/>
    <lineage>
        <taxon>Eukaryota</taxon>
        <taxon>Metazoa</taxon>
        <taxon>Spiralia</taxon>
        <taxon>Lophotrochozoa</taxon>
        <taxon>Platyhelminthes</taxon>
        <taxon>Monogenea</taxon>
        <taxon>Monopisthocotylea</taxon>
        <taxon>Dactylogyridea</taxon>
        <taxon>Ancyrocephalidae</taxon>
        <taxon>Cichlidogyrus</taxon>
    </lineage>
</organism>
<feature type="domain" description="Cadherin" evidence="4">
    <location>
        <begin position="13"/>
        <end position="95"/>
    </location>
</feature>
<evidence type="ECO:0000313" key="5">
    <source>
        <dbReference type="EMBL" id="KAL3307354.1"/>
    </source>
</evidence>
<protein>
    <recommendedName>
        <fullName evidence="4">Cadherin domain-containing protein</fullName>
    </recommendedName>
</protein>
<feature type="transmembrane region" description="Helical" evidence="3">
    <location>
        <begin position="121"/>
        <end position="143"/>
    </location>
</feature>
<feature type="compositionally biased region" description="Polar residues" evidence="2">
    <location>
        <begin position="249"/>
        <end position="259"/>
    </location>
</feature>
<dbReference type="GO" id="GO:0005509">
    <property type="term" value="F:calcium ion binding"/>
    <property type="evidence" value="ECO:0007669"/>
    <property type="project" value="UniProtKB-UniRule"/>
</dbReference>
<gene>
    <name evidence="5" type="ORF">Ciccas_014136</name>
</gene>
<dbReference type="Pfam" id="PF00028">
    <property type="entry name" value="Cadherin"/>
    <property type="match status" value="1"/>
</dbReference>
<feature type="region of interest" description="Disordered" evidence="2">
    <location>
        <begin position="249"/>
        <end position="277"/>
    </location>
</feature>
<reference evidence="5 6" key="1">
    <citation type="submission" date="2024-11" db="EMBL/GenBank/DDBJ databases">
        <title>Adaptive evolution of stress response genes in parasites aligns with host niche diversity.</title>
        <authorList>
            <person name="Hahn C."/>
            <person name="Resl P."/>
        </authorList>
    </citation>
    <scope>NUCLEOTIDE SEQUENCE [LARGE SCALE GENOMIC DNA]</scope>
    <source>
        <strain evidence="5">EGGRZ-B1_66</strain>
        <tissue evidence="5">Body</tissue>
    </source>
</reference>
<evidence type="ECO:0000313" key="6">
    <source>
        <dbReference type="Proteomes" id="UP001626550"/>
    </source>
</evidence>
<proteinExistence type="predicted"/>
<keyword evidence="3" id="KW-0812">Transmembrane</keyword>
<dbReference type="Proteomes" id="UP001626550">
    <property type="component" value="Unassembled WGS sequence"/>
</dbReference>
<evidence type="ECO:0000256" key="1">
    <source>
        <dbReference type="PROSITE-ProRule" id="PRU00043"/>
    </source>
</evidence>
<name>A0ABD2PJG0_9PLAT</name>
<keyword evidence="1" id="KW-0106">Calcium</keyword>
<sequence length="277" mass="30657">MFELLPEKDKLVPDVELQTEGITTSMLKTAEQSFLNIDPISGTISLTRDLRKEDIGMYRFRVMVKDMSEPIRNSSVRFLVRVANIPPRIVFGPAIPLADKPSSQRVDSKVNETSFLTNDGVLVVALALVMLLLLVTLSLVIYARYWHSRSVPRSPTTRGSGFCPRWFKGEQCTSANPSENGPIYTVKGIPPGQMFYEGPTGNLYSVAPADHQNGFIKGYANQRSVLVARRPLLRSAENIMITSMANTRTSEMGESNIARSVSPEEKGLDSTSEEVSL</sequence>
<keyword evidence="6" id="KW-1185">Reference proteome</keyword>
<dbReference type="InterPro" id="IPR002126">
    <property type="entry name" value="Cadherin-like_dom"/>
</dbReference>
<dbReference type="SUPFAM" id="SSF49313">
    <property type="entry name" value="Cadherin-like"/>
    <property type="match status" value="1"/>
</dbReference>
<dbReference type="EMBL" id="JBJKFK010007571">
    <property type="protein sequence ID" value="KAL3307354.1"/>
    <property type="molecule type" value="Genomic_DNA"/>
</dbReference>
<accession>A0ABD2PJG0</accession>
<evidence type="ECO:0000259" key="4">
    <source>
        <dbReference type="PROSITE" id="PS50268"/>
    </source>
</evidence>
<comment type="caution">
    <text evidence="5">The sequence shown here is derived from an EMBL/GenBank/DDBJ whole genome shotgun (WGS) entry which is preliminary data.</text>
</comment>
<dbReference type="Gene3D" id="2.60.40.60">
    <property type="entry name" value="Cadherins"/>
    <property type="match status" value="1"/>
</dbReference>
<keyword evidence="3" id="KW-0472">Membrane</keyword>
<dbReference type="PROSITE" id="PS50268">
    <property type="entry name" value="CADHERIN_2"/>
    <property type="match status" value="1"/>
</dbReference>
<evidence type="ECO:0000256" key="2">
    <source>
        <dbReference type="SAM" id="MobiDB-lite"/>
    </source>
</evidence>
<evidence type="ECO:0000256" key="3">
    <source>
        <dbReference type="SAM" id="Phobius"/>
    </source>
</evidence>
<dbReference type="AlphaFoldDB" id="A0ABD2PJG0"/>
<dbReference type="CDD" id="cd11304">
    <property type="entry name" value="Cadherin_repeat"/>
    <property type="match status" value="1"/>
</dbReference>
<keyword evidence="3" id="KW-1133">Transmembrane helix</keyword>
<dbReference type="InterPro" id="IPR015919">
    <property type="entry name" value="Cadherin-like_sf"/>
</dbReference>